<protein>
    <recommendedName>
        <fullName evidence="2">F-box domain-containing protein</fullName>
    </recommendedName>
</protein>
<feature type="compositionally biased region" description="Gly residues" evidence="1">
    <location>
        <begin position="441"/>
        <end position="454"/>
    </location>
</feature>
<dbReference type="eggNOG" id="ENOG502T4AS">
    <property type="taxonomic scope" value="Eukaryota"/>
</dbReference>
<dbReference type="EMBL" id="GL629769">
    <property type="protein sequence ID" value="EFX03033.1"/>
    <property type="molecule type" value="Genomic_DNA"/>
</dbReference>
<dbReference type="InterPro" id="IPR001810">
    <property type="entry name" value="F-box_dom"/>
</dbReference>
<dbReference type="GeneID" id="25976009"/>
<feature type="compositionally biased region" description="Low complexity" evidence="1">
    <location>
        <begin position="421"/>
        <end position="432"/>
    </location>
</feature>
<dbReference type="InParanoid" id="F0XGT9"/>
<accession>F0XGT9</accession>
<dbReference type="AlphaFoldDB" id="F0XGT9"/>
<gene>
    <name evidence="3" type="ORF">CMQ_2962</name>
</gene>
<proteinExistence type="predicted"/>
<feature type="domain" description="F-box" evidence="2">
    <location>
        <begin position="1"/>
        <end position="34"/>
    </location>
</feature>
<organism evidence="4">
    <name type="scientific">Grosmannia clavigera (strain kw1407 / UAMH 11150)</name>
    <name type="common">Blue stain fungus</name>
    <name type="synonym">Graphiocladiella clavigera</name>
    <dbReference type="NCBI Taxonomy" id="655863"/>
    <lineage>
        <taxon>Eukaryota</taxon>
        <taxon>Fungi</taxon>
        <taxon>Dikarya</taxon>
        <taxon>Ascomycota</taxon>
        <taxon>Pezizomycotina</taxon>
        <taxon>Sordariomycetes</taxon>
        <taxon>Sordariomycetidae</taxon>
        <taxon>Ophiostomatales</taxon>
        <taxon>Ophiostomataceae</taxon>
        <taxon>Leptographium</taxon>
    </lineage>
</organism>
<dbReference type="HOGENOM" id="CLU_032743_0_0_1"/>
<name>F0XGT9_GROCL</name>
<dbReference type="RefSeq" id="XP_014172515.1">
    <property type="nucleotide sequence ID" value="XM_014317040.1"/>
</dbReference>
<feature type="region of interest" description="Disordered" evidence="1">
    <location>
        <begin position="419"/>
        <end position="454"/>
    </location>
</feature>
<evidence type="ECO:0000259" key="2">
    <source>
        <dbReference type="PROSITE" id="PS50181"/>
    </source>
</evidence>
<dbReference type="CDD" id="cd09917">
    <property type="entry name" value="F-box_SF"/>
    <property type="match status" value="1"/>
</dbReference>
<reference evidence="3 4" key="1">
    <citation type="journal article" date="2011" name="Proc. Natl. Acad. Sci. U.S.A.">
        <title>Genome and transcriptome analyses of the mountain pine beetle-fungal symbiont Grosmannia clavigera, a lodgepole pine pathogen.</title>
        <authorList>
            <person name="DiGuistini S."/>
            <person name="Wang Y."/>
            <person name="Liao N.Y."/>
            <person name="Taylor G."/>
            <person name="Tanguay P."/>
            <person name="Feau N."/>
            <person name="Henrissat B."/>
            <person name="Chan S.K."/>
            <person name="Hesse-Orce U."/>
            <person name="Alamouti S.M."/>
            <person name="Tsui C.K.M."/>
            <person name="Docking R.T."/>
            <person name="Levasseur A."/>
            <person name="Haridas S."/>
            <person name="Robertson G."/>
            <person name="Birol I."/>
            <person name="Holt R.A."/>
            <person name="Marra M.A."/>
            <person name="Hamelin R.C."/>
            <person name="Hirst M."/>
            <person name="Jones S.J.M."/>
            <person name="Bohlmann J."/>
            <person name="Breuil C."/>
        </authorList>
    </citation>
    <scope>NUCLEOTIDE SEQUENCE [LARGE SCALE GENOMIC DNA]</scope>
    <source>
        <strain evidence="4">kw1407 / UAMH 11150</strain>
    </source>
</reference>
<dbReference type="PROSITE" id="PS50181">
    <property type="entry name" value="FBOX"/>
    <property type="match status" value="1"/>
</dbReference>
<evidence type="ECO:0000313" key="3">
    <source>
        <dbReference type="EMBL" id="EFX03033.1"/>
    </source>
</evidence>
<feature type="region of interest" description="Disordered" evidence="1">
    <location>
        <begin position="476"/>
        <end position="496"/>
    </location>
</feature>
<sequence length="516" mass="57263">MDSLPIELLQLILEYCDPASVRALRLVTPTLADVGYAYLLPPTFTALPWRDDLARLRAIASHDRLHTSIKEITFNFTDIHLDNARHAAYYQNYLLEPERQTALLTHTWKTYEQFEKLRRTVPGFNTYDVTDVVAALRPLINLRHLAVTFRRSPYDLEVLHRALTVPECCKMDHASACKTLNTLLSALQQATAAHKADKAAAGSDSPGLSTFAVDRLPLEMFRQSSDRRLWFQCGGMFAGLKRLDLALDTSNATYPSARFKAVNGLGYVLRLAPQLTHLSLAFHNYVRPRDKFILSFLELLGESSFSLGSYPGRDASPHRGCAGAPRTRFSYAGLTDLKLEGIACDERELCVFLLRHAATLERLRLGGRGMARTAYEPPSGGISLFNGNFRSLFRRLRGRMSRLQRLHLEGDFECETILSHTAGSPTGSSNSSSDEEANGTGEPGGGAAAGNNTDGGLGGYMTGNARYERYLFYATTDDNWAPTPPPTRQTTNGFRNSANFEQYVLGVTDTYPDLSE</sequence>
<evidence type="ECO:0000256" key="1">
    <source>
        <dbReference type="SAM" id="MobiDB-lite"/>
    </source>
</evidence>
<evidence type="ECO:0000313" key="4">
    <source>
        <dbReference type="Proteomes" id="UP000007796"/>
    </source>
</evidence>
<keyword evidence="4" id="KW-1185">Reference proteome</keyword>
<dbReference type="Proteomes" id="UP000007796">
    <property type="component" value="Unassembled WGS sequence"/>
</dbReference>
<dbReference type="OrthoDB" id="5224238at2759"/>